<sequence length="386" mass="42783">MKKILIGALTIALLASAASYIYRDEIRMMMAFNKLKPAVPFRHASSPASPDYSREQSWAALPNRVDSADALPAIGVMDQQASAAVDVFFIHPTTYFGTDNWNQSVDDARVNQLTDMFVMRGQASVFNSCCRIYAPRYRQATIYSFLDRSGSGASALQLAYNDVERAFDYFLQNYSRDRPFVLAAHSQGSAHLSKLLERRITGTHLRNRLVAAYPIGFSLDAEALARSAPDVPVCESAEQTGCMVSWNAVGPDAKQYADTSKNICVNPLTWKTDGAPAAADLNLGGVSYPGTFKGTLADLQALPQDFIDAQPIVEPRVADARCENGMLLVREIHSAHYSSRPMGRDNYHIYDYHLFAMNLRQNAELRVAQYLANPPKREITRPKLAN</sequence>
<dbReference type="InterPro" id="IPR029058">
    <property type="entry name" value="AB_hydrolase_fold"/>
</dbReference>
<protein>
    <submittedName>
        <fullName evidence="1">DUF3089 domain-containing protein</fullName>
    </submittedName>
</protein>
<name>A0ABS1WTE4_9GAMM</name>
<gene>
    <name evidence="1" type="ORF">JM946_05770</name>
</gene>
<keyword evidence="2" id="KW-1185">Reference proteome</keyword>
<comment type="caution">
    <text evidence="1">The sequence shown here is derived from an EMBL/GenBank/DDBJ whole genome shotgun (WGS) entry which is preliminary data.</text>
</comment>
<dbReference type="RefSeq" id="WP_203166176.1">
    <property type="nucleotide sequence ID" value="NZ_JAEVLS010000001.1"/>
</dbReference>
<dbReference type="InterPro" id="IPR021440">
    <property type="entry name" value="DUF3089"/>
</dbReference>
<dbReference type="Proteomes" id="UP000661077">
    <property type="component" value="Unassembled WGS sequence"/>
</dbReference>
<dbReference type="Pfam" id="PF11288">
    <property type="entry name" value="DUF3089"/>
    <property type="match status" value="1"/>
</dbReference>
<accession>A0ABS1WTE4</accession>
<evidence type="ECO:0000313" key="2">
    <source>
        <dbReference type="Proteomes" id="UP000661077"/>
    </source>
</evidence>
<proteinExistence type="predicted"/>
<dbReference type="SUPFAM" id="SSF53474">
    <property type="entry name" value="alpha/beta-Hydrolases"/>
    <property type="match status" value="1"/>
</dbReference>
<dbReference type="EMBL" id="JAEVLS010000001">
    <property type="protein sequence ID" value="MBM0104242.1"/>
    <property type="molecule type" value="Genomic_DNA"/>
</dbReference>
<reference evidence="1 2" key="1">
    <citation type="journal article" date="2021" name="Int. J. Syst. Evol. Microbiol.">
        <title>Steroidobacter gossypii sp. nov., isolated from soil of cotton cropping field.</title>
        <authorList>
            <person name="Huang R."/>
            <person name="Yang S."/>
            <person name="Zhen C."/>
            <person name="Liu W."/>
        </authorList>
    </citation>
    <scope>NUCLEOTIDE SEQUENCE [LARGE SCALE GENOMIC DNA]</scope>
    <source>
        <strain evidence="1 2">S1-65</strain>
    </source>
</reference>
<evidence type="ECO:0000313" key="1">
    <source>
        <dbReference type="EMBL" id="MBM0104242.1"/>
    </source>
</evidence>
<organism evidence="1 2">
    <name type="scientific">Steroidobacter gossypii</name>
    <dbReference type="NCBI Taxonomy" id="2805490"/>
    <lineage>
        <taxon>Bacteria</taxon>
        <taxon>Pseudomonadati</taxon>
        <taxon>Pseudomonadota</taxon>
        <taxon>Gammaproteobacteria</taxon>
        <taxon>Steroidobacterales</taxon>
        <taxon>Steroidobacteraceae</taxon>
        <taxon>Steroidobacter</taxon>
    </lineage>
</organism>